<dbReference type="SUPFAM" id="SSF82153">
    <property type="entry name" value="FAS1 domain"/>
    <property type="match status" value="1"/>
</dbReference>
<dbReference type="PANTHER" id="PTHR32077">
    <property type="entry name" value="FASCICLIN-LIKE ARABINOGALACTAN PROTEIN"/>
    <property type="match status" value="1"/>
</dbReference>
<dbReference type="SMART" id="SM00554">
    <property type="entry name" value="FAS1"/>
    <property type="match status" value="1"/>
</dbReference>
<comment type="subcellular location">
    <subcellularLocation>
        <location evidence="1">Cell membrane</location>
        <topology evidence="1">Lipid-anchor</topology>
        <topology evidence="1">GPI-anchor</topology>
    </subcellularLocation>
</comment>
<evidence type="ECO:0000256" key="3">
    <source>
        <dbReference type="ARBA" id="ARBA00022475"/>
    </source>
</evidence>
<dbReference type="InterPro" id="IPR036378">
    <property type="entry name" value="FAS1_dom_sf"/>
</dbReference>
<keyword evidence="4" id="KW-0325">Glycoprotein</keyword>
<feature type="signal peptide" evidence="10">
    <location>
        <begin position="1"/>
        <end position="22"/>
    </location>
</feature>
<dbReference type="OrthoDB" id="779130at2759"/>
<comment type="function">
    <text evidence="7">May be a cell surface adhesion protein.</text>
</comment>
<evidence type="ECO:0000313" key="12">
    <source>
        <dbReference type="EMBL" id="KAG0466393.1"/>
    </source>
</evidence>
<dbReference type="GO" id="GO:0005886">
    <property type="term" value="C:plasma membrane"/>
    <property type="evidence" value="ECO:0007669"/>
    <property type="project" value="UniProtKB-SubCell"/>
</dbReference>
<evidence type="ECO:0000313" key="13">
    <source>
        <dbReference type="Proteomes" id="UP000636800"/>
    </source>
</evidence>
<dbReference type="AlphaFoldDB" id="A0A835Q7Y0"/>
<dbReference type="Proteomes" id="UP000636800">
    <property type="component" value="Unassembled WGS sequence"/>
</dbReference>
<proteinExistence type="inferred from homology"/>
<dbReference type="EMBL" id="JADCNL010000009">
    <property type="protein sequence ID" value="KAG0466393.1"/>
    <property type="molecule type" value="Genomic_DNA"/>
</dbReference>
<feature type="domain" description="FAS1" evidence="11">
    <location>
        <begin position="46"/>
        <end position="188"/>
    </location>
</feature>
<sequence length="263" mass="27918">MSLTCVLVMSSILTLWISPIVAQSPPSPHFALSPSLSPAPAPAPAFVNLTYLFSFAGPFHTFLTYLTQTDVLTTFQNQANNTDEGITIFAPSDSAFSDLEKPSLTNLTKDQLRSLLLYHSFPKYYSLSDFKNLSSHSPVSTSAGGQYALNVTDTNGLIQVVSDWNDPKIVSSVYSTEPVAVYEINSVLLPKAIVTTQPALTPAPAPAPDRSSTSDLAPTQGNESGGAPTSSESGSNGSSHRPIVGTFTYFLSAAVFGAIVLMF</sequence>
<keyword evidence="6 9" id="KW-0472">Membrane</keyword>
<gene>
    <name evidence="12" type="ORF">HPP92_017973</name>
</gene>
<evidence type="ECO:0000256" key="5">
    <source>
        <dbReference type="ARBA" id="ARBA00022729"/>
    </source>
</evidence>
<dbReference type="PROSITE" id="PS50213">
    <property type="entry name" value="FAS1"/>
    <property type="match status" value="1"/>
</dbReference>
<feature type="compositionally biased region" description="Polar residues" evidence="8">
    <location>
        <begin position="210"/>
        <end position="222"/>
    </location>
</feature>
<dbReference type="FunFam" id="2.30.180.10:FF:000012">
    <property type="entry name" value="Fasciclin-like arabinogalactan protein 7"/>
    <property type="match status" value="1"/>
</dbReference>
<dbReference type="InterPro" id="IPR045003">
    <property type="entry name" value="FLA_A"/>
</dbReference>
<dbReference type="InterPro" id="IPR000782">
    <property type="entry name" value="FAS1_domain"/>
</dbReference>
<feature type="transmembrane region" description="Helical" evidence="9">
    <location>
        <begin position="46"/>
        <end position="66"/>
    </location>
</feature>
<keyword evidence="9" id="KW-1133">Transmembrane helix</keyword>
<evidence type="ECO:0000256" key="1">
    <source>
        <dbReference type="ARBA" id="ARBA00004609"/>
    </source>
</evidence>
<feature type="region of interest" description="Disordered" evidence="8">
    <location>
        <begin position="200"/>
        <end position="238"/>
    </location>
</feature>
<evidence type="ECO:0000256" key="6">
    <source>
        <dbReference type="ARBA" id="ARBA00023136"/>
    </source>
</evidence>
<dbReference type="PANTHER" id="PTHR32077:SF3">
    <property type="entry name" value="FASCICLIN-LIKE ARABINOGALACTAN PROTEIN 7"/>
    <property type="match status" value="1"/>
</dbReference>
<dbReference type="Gene3D" id="2.30.180.10">
    <property type="entry name" value="FAS1 domain"/>
    <property type="match status" value="1"/>
</dbReference>
<evidence type="ECO:0000256" key="10">
    <source>
        <dbReference type="SAM" id="SignalP"/>
    </source>
</evidence>
<feature type="transmembrane region" description="Helical" evidence="9">
    <location>
        <begin position="243"/>
        <end position="262"/>
    </location>
</feature>
<keyword evidence="4" id="KW-0449">Lipoprotein</keyword>
<keyword evidence="4" id="KW-0336">GPI-anchor</keyword>
<reference evidence="12 13" key="1">
    <citation type="journal article" date="2020" name="Nat. Food">
        <title>A phased Vanilla planifolia genome enables genetic improvement of flavour and production.</title>
        <authorList>
            <person name="Hasing T."/>
            <person name="Tang H."/>
            <person name="Brym M."/>
            <person name="Khazi F."/>
            <person name="Huang T."/>
            <person name="Chambers A.H."/>
        </authorList>
    </citation>
    <scope>NUCLEOTIDE SEQUENCE [LARGE SCALE GENOMIC DNA]</scope>
    <source>
        <tissue evidence="12">Leaf</tissue>
    </source>
</reference>
<evidence type="ECO:0000256" key="8">
    <source>
        <dbReference type="SAM" id="MobiDB-lite"/>
    </source>
</evidence>
<evidence type="ECO:0000256" key="2">
    <source>
        <dbReference type="ARBA" id="ARBA00007843"/>
    </source>
</evidence>
<evidence type="ECO:0000259" key="11">
    <source>
        <dbReference type="PROSITE" id="PS50213"/>
    </source>
</evidence>
<keyword evidence="13" id="KW-1185">Reference proteome</keyword>
<keyword evidence="9" id="KW-0812">Transmembrane</keyword>
<dbReference type="Pfam" id="PF02469">
    <property type="entry name" value="Fasciclin"/>
    <property type="match status" value="1"/>
</dbReference>
<keyword evidence="5 10" id="KW-0732">Signal</keyword>
<comment type="similarity">
    <text evidence="2">Belongs to the fasciclin-like AGP family.</text>
</comment>
<protein>
    <recommendedName>
        <fullName evidence="11">FAS1 domain-containing protein</fullName>
    </recommendedName>
</protein>
<organism evidence="12 13">
    <name type="scientific">Vanilla planifolia</name>
    <name type="common">Vanilla</name>
    <dbReference type="NCBI Taxonomy" id="51239"/>
    <lineage>
        <taxon>Eukaryota</taxon>
        <taxon>Viridiplantae</taxon>
        <taxon>Streptophyta</taxon>
        <taxon>Embryophyta</taxon>
        <taxon>Tracheophyta</taxon>
        <taxon>Spermatophyta</taxon>
        <taxon>Magnoliopsida</taxon>
        <taxon>Liliopsida</taxon>
        <taxon>Asparagales</taxon>
        <taxon>Orchidaceae</taxon>
        <taxon>Vanilloideae</taxon>
        <taxon>Vanilleae</taxon>
        <taxon>Vanilla</taxon>
    </lineage>
</organism>
<evidence type="ECO:0000256" key="4">
    <source>
        <dbReference type="ARBA" id="ARBA00022622"/>
    </source>
</evidence>
<comment type="caution">
    <text evidence="12">The sequence shown here is derived from an EMBL/GenBank/DDBJ whole genome shotgun (WGS) entry which is preliminary data.</text>
</comment>
<feature type="chain" id="PRO_5032394042" description="FAS1 domain-containing protein" evidence="10">
    <location>
        <begin position="23"/>
        <end position="263"/>
    </location>
</feature>
<dbReference type="GO" id="GO:0098552">
    <property type="term" value="C:side of membrane"/>
    <property type="evidence" value="ECO:0007669"/>
    <property type="project" value="UniProtKB-KW"/>
</dbReference>
<evidence type="ECO:0000256" key="9">
    <source>
        <dbReference type="SAM" id="Phobius"/>
    </source>
</evidence>
<accession>A0A835Q7Y0</accession>
<dbReference type="GO" id="GO:0009834">
    <property type="term" value="P:plant-type secondary cell wall biogenesis"/>
    <property type="evidence" value="ECO:0007669"/>
    <property type="project" value="TreeGrafter"/>
</dbReference>
<keyword evidence="3" id="KW-1003">Cell membrane</keyword>
<evidence type="ECO:0000256" key="7">
    <source>
        <dbReference type="ARBA" id="ARBA00024686"/>
    </source>
</evidence>
<name>A0A835Q7Y0_VANPL</name>